<sequence length="202" mass="21479">MPSRYWMLMGLVALGACTSSPSVNYYALDDGVIVAARGASPTVLVTSASVPEALDRPQMVLRAADSRLVLSEQQRWAEPLRSAIPRLMAARLAEALDSSGIVAVPAGAPYFDADFRLALHVQQLDAQTDGAVDLDLSWVLKPRDGKEIVGRSRIRETTSGVASEVALTSASVGERVAAQRRALGRAALEIAAEVRRLAAGVR</sequence>
<feature type="domain" description="ABC-type transport auxiliary lipoprotein component" evidence="1">
    <location>
        <begin position="35"/>
        <end position="191"/>
    </location>
</feature>
<gene>
    <name evidence="2" type="ORF">SAMN05660652_00814</name>
</gene>
<evidence type="ECO:0000313" key="3">
    <source>
        <dbReference type="Proteomes" id="UP000198607"/>
    </source>
</evidence>
<dbReference type="Proteomes" id="UP000198607">
    <property type="component" value="Unassembled WGS sequence"/>
</dbReference>
<reference evidence="2 3" key="1">
    <citation type="submission" date="2016-10" db="EMBL/GenBank/DDBJ databases">
        <authorList>
            <person name="de Groot N.N."/>
        </authorList>
    </citation>
    <scope>NUCLEOTIDE SEQUENCE [LARGE SCALE GENOMIC DNA]</scope>
    <source>
        <strain evidence="2 3">DSM 5885</strain>
    </source>
</reference>
<name>A0A1G7XVP4_9RHOO</name>
<dbReference type="PROSITE" id="PS51257">
    <property type="entry name" value="PROKAR_LIPOPROTEIN"/>
    <property type="match status" value="1"/>
</dbReference>
<dbReference type="STRING" id="83767.SAMN05660652_00814"/>
<protein>
    <recommendedName>
        <fullName evidence="1">ABC-type transport auxiliary lipoprotein component domain-containing protein</fullName>
    </recommendedName>
</protein>
<evidence type="ECO:0000259" key="1">
    <source>
        <dbReference type="Pfam" id="PF03886"/>
    </source>
</evidence>
<dbReference type="Gene3D" id="3.40.50.10610">
    <property type="entry name" value="ABC-type transport auxiliary lipoprotein component"/>
    <property type="match status" value="1"/>
</dbReference>
<dbReference type="OrthoDB" id="1494661at2"/>
<keyword evidence="3" id="KW-1185">Reference proteome</keyword>
<dbReference type="AlphaFoldDB" id="A0A1G7XVP4"/>
<dbReference type="EMBL" id="FNCY01000002">
    <property type="protein sequence ID" value="SDG88268.1"/>
    <property type="molecule type" value="Genomic_DNA"/>
</dbReference>
<accession>A0A1G7XVP4</accession>
<proteinExistence type="predicted"/>
<dbReference type="RefSeq" id="WP_091934027.1">
    <property type="nucleotide sequence ID" value="NZ_FNCY01000002.1"/>
</dbReference>
<dbReference type="SUPFAM" id="SSF159594">
    <property type="entry name" value="XCC0632-like"/>
    <property type="match status" value="1"/>
</dbReference>
<evidence type="ECO:0000313" key="2">
    <source>
        <dbReference type="EMBL" id="SDG88268.1"/>
    </source>
</evidence>
<organism evidence="2 3">
    <name type="scientific">Propionivibrio dicarboxylicus</name>
    <dbReference type="NCBI Taxonomy" id="83767"/>
    <lineage>
        <taxon>Bacteria</taxon>
        <taxon>Pseudomonadati</taxon>
        <taxon>Pseudomonadota</taxon>
        <taxon>Betaproteobacteria</taxon>
        <taxon>Rhodocyclales</taxon>
        <taxon>Rhodocyclaceae</taxon>
        <taxon>Propionivibrio</taxon>
    </lineage>
</organism>
<dbReference type="Pfam" id="PF03886">
    <property type="entry name" value="ABC_trans_aux"/>
    <property type="match status" value="1"/>
</dbReference>
<dbReference type="InterPro" id="IPR005586">
    <property type="entry name" value="ABC_trans_aux"/>
</dbReference>